<dbReference type="Proteomes" id="UP001281203">
    <property type="component" value="Unassembled WGS sequence"/>
</dbReference>
<name>A0ABU3X420_9EURY</name>
<sequence length="75" mass="8467">MPDRRDHILFHEYFHGDDGTIARLIRGYAHLVQEMILTPPARPLSYRKNGTPQKAPEGPPPIPGEVCRDLIPAII</sequence>
<comment type="caution">
    <text evidence="2">The sequence shown here is derived from an EMBL/GenBank/DDBJ whole genome shotgun (WGS) entry which is preliminary data.</text>
</comment>
<evidence type="ECO:0000313" key="2">
    <source>
        <dbReference type="EMBL" id="MDV2482783.1"/>
    </source>
</evidence>
<organism evidence="2 3">
    <name type="scientific">Methanoculleus caldifontis</name>
    <dbReference type="NCBI Taxonomy" id="2651577"/>
    <lineage>
        <taxon>Archaea</taxon>
        <taxon>Methanobacteriati</taxon>
        <taxon>Methanobacteriota</taxon>
        <taxon>Stenosarchaea group</taxon>
        <taxon>Methanomicrobia</taxon>
        <taxon>Methanomicrobiales</taxon>
        <taxon>Methanomicrobiaceae</taxon>
        <taxon>Methanoculleus</taxon>
    </lineage>
</organism>
<accession>A0ABU3X420</accession>
<evidence type="ECO:0000256" key="1">
    <source>
        <dbReference type="SAM" id="MobiDB-lite"/>
    </source>
</evidence>
<keyword evidence="3" id="KW-1185">Reference proteome</keyword>
<evidence type="ECO:0000313" key="3">
    <source>
        <dbReference type="Proteomes" id="UP001281203"/>
    </source>
</evidence>
<reference evidence="2 3" key="1">
    <citation type="submission" date="2019-10" db="EMBL/GenBank/DDBJ databases">
        <title>Isolation and characterization of Methanoculleus sp. Wushi-C6 from a hot spring well.</title>
        <authorList>
            <person name="Chen S.-C."/>
            <person name="Lan Z.-H."/>
            <person name="You Y.-T."/>
            <person name="Lai M.-C."/>
        </authorList>
    </citation>
    <scope>NUCLEOTIDE SEQUENCE [LARGE SCALE GENOMIC DNA]</scope>
    <source>
        <strain evidence="2 3">Wushi-C6</strain>
    </source>
</reference>
<dbReference type="EMBL" id="WBKO01000003">
    <property type="protein sequence ID" value="MDV2482783.1"/>
    <property type="molecule type" value="Genomic_DNA"/>
</dbReference>
<protein>
    <submittedName>
        <fullName evidence="2">Uncharacterized protein</fullName>
    </submittedName>
</protein>
<proteinExistence type="predicted"/>
<feature type="region of interest" description="Disordered" evidence="1">
    <location>
        <begin position="42"/>
        <end position="63"/>
    </location>
</feature>
<gene>
    <name evidence="2" type="ORF">F8E02_12425</name>
</gene>
<dbReference type="RefSeq" id="WP_317065914.1">
    <property type="nucleotide sequence ID" value="NZ_WBKO01000003.1"/>
</dbReference>